<proteinExistence type="predicted"/>
<name>G3H7I1_CRIGR</name>
<dbReference type="Proteomes" id="UP000001075">
    <property type="component" value="Unassembled WGS sequence"/>
</dbReference>
<dbReference type="EMBL" id="JH000195">
    <property type="protein sequence ID" value="EGW10145.1"/>
    <property type="molecule type" value="Genomic_DNA"/>
</dbReference>
<protein>
    <submittedName>
        <fullName evidence="1">Uncharacterized protein</fullName>
    </submittedName>
</protein>
<evidence type="ECO:0000313" key="2">
    <source>
        <dbReference type="Proteomes" id="UP000001075"/>
    </source>
</evidence>
<accession>G3H7I1</accession>
<sequence length="70" mass="7652">MALDSQRSTCLCLPSAGIKDVCHHHLAVTSFLTWESHHINLPVAEVTQLLSQGSAHSDHAVAKHDLEVTR</sequence>
<evidence type="ECO:0000313" key="1">
    <source>
        <dbReference type="EMBL" id="EGW10145.1"/>
    </source>
</evidence>
<dbReference type="InParanoid" id="G3H7I1"/>
<dbReference type="AlphaFoldDB" id="G3H7I1"/>
<organism evidence="1 2">
    <name type="scientific">Cricetulus griseus</name>
    <name type="common">Chinese hamster</name>
    <name type="synonym">Cricetulus barabensis griseus</name>
    <dbReference type="NCBI Taxonomy" id="10029"/>
    <lineage>
        <taxon>Eukaryota</taxon>
        <taxon>Metazoa</taxon>
        <taxon>Chordata</taxon>
        <taxon>Craniata</taxon>
        <taxon>Vertebrata</taxon>
        <taxon>Euteleostomi</taxon>
        <taxon>Mammalia</taxon>
        <taxon>Eutheria</taxon>
        <taxon>Euarchontoglires</taxon>
        <taxon>Glires</taxon>
        <taxon>Rodentia</taxon>
        <taxon>Myomorpha</taxon>
        <taxon>Muroidea</taxon>
        <taxon>Cricetidae</taxon>
        <taxon>Cricetinae</taxon>
        <taxon>Cricetulus</taxon>
    </lineage>
</organism>
<reference evidence="2" key="1">
    <citation type="journal article" date="2011" name="Nat. Biotechnol.">
        <title>The genomic sequence of the Chinese hamster ovary (CHO)-K1 cell line.</title>
        <authorList>
            <person name="Xu X."/>
            <person name="Nagarajan H."/>
            <person name="Lewis N.E."/>
            <person name="Pan S."/>
            <person name="Cai Z."/>
            <person name="Liu X."/>
            <person name="Chen W."/>
            <person name="Xie M."/>
            <person name="Wang W."/>
            <person name="Hammond S."/>
            <person name="Andersen M.R."/>
            <person name="Neff N."/>
            <person name="Passarelli B."/>
            <person name="Koh W."/>
            <person name="Fan H.C."/>
            <person name="Wang J."/>
            <person name="Gui Y."/>
            <person name="Lee K.H."/>
            <person name="Betenbaugh M.J."/>
            <person name="Quake S.R."/>
            <person name="Famili I."/>
            <person name="Palsson B.O."/>
            <person name="Wang J."/>
        </authorList>
    </citation>
    <scope>NUCLEOTIDE SEQUENCE [LARGE SCALE GENOMIC DNA]</scope>
    <source>
        <strain evidence="2">CHO K1 cell line</strain>
    </source>
</reference>
<gene>
    <name evidence="1" type="ORF">I79_006313</name>
</gene>